<dbReference type="SUPFAM" id="SSF53732">
    <property type="entry name" value="Aconitase iron-sulfur domain"/>
    <property type="match status" value="1"/>
</dbReference>
<dbReference type="InterPro" id="IPR004418">
    <property type="entry name" value="Homoaconitase_mito"/>
</dbReference>
<evidence type="ECO:0000256" key="5">
    <source>
        <dbReference type="ARBA" id="ARBA00007185"/>
    </source>
</evidence>
<evidence type="ECO:0000256" key="9">
    <source>
        <dbReference type="ARBA" id="ARBA00022723"/>
    </source>
</evidence>
<comment type="similarity">
    <text evidence="5">Belongs to the aconitase/IPM isomerase family.</text>
</comment>
<keyword evidence="8" id="KW-0028">Amino-acid biosynthesis</keyword>
<comment type="cofactor">
    <cofactor evidence="1">
        <name>[4Fe-4S] cluster</name>
        <dbReference type="ChEBI" id="CHEBI:49883"/>
    </cofactor>
</comment>
<dbReference type="AlphaFoldDB" id="A9UZ48"/>
<keyword evidence="11" id="KW-0408">Iron</keyword>
<keyword evidence="13" id="KW-0496">Mitochondrion</keyword>
<dbReference type="GO" id="GO:0046872">
    <property type="term" value="F:metal ion binding"/>
    <property type="evidence" value="ECO:0007669"/>
    <property type="project" value="UniProtKB-KW"/>
</dbReference>
<keyword evidence="21" id="KW-1185">Reference proteome</keyword>
<comment type="catalytic activity">
    <reaction evidence="16">
        <text>(2R,3S)-homoisocitrate = cis-homoaconitate + H2O</text>
        <dbReference type="Rhea" id="RHEA:15485"/>
        <dbReference type="ChEBI" id="CHEBI:15377"/>
        <dbReference type="ChEBI" id="CHEBI:15404"/>
        <dbReference type="ChEBI" id="CHEBI:58174"/>
        <dbReference type="EC" id="4.2.1.36"/>
    </reaction>
</comment>
<organism evidence="20 21">
    <name type="scientific">Monosiga brevicollis</name>
    <name type="common">Choanoflagellate</name>
    <dbReference type="NCBI Taxonomy" id="81824"/>
    <lineage>
        <taxon>Eukaryota</taxon>
        <taxon>Choanoflagellata</taxon>
        <taxon>Craspedida</taxon>
        <taxon>Salpingoecidae</taxon>
        <taxon>Monosiga</taxon>
    </lineage>
</organism>
<reference evidence="20 21" key="1">
    <citation type="journal article" date="2008" name="Nature">
        <title>The genome of the choanoflagellate Monosiga brevicollis and the origin of metazoans.</title>
        <authorList>
            <consortium name="JGI Sequencing"/>
            <person name="King N."/>
            <person name="Westbrook M.J."/>
            <person name="Young S.L."/>
            <person name="Kuo A."/>
            <person name="Abedin M."/>
            <person name="Chapman J."/>
            <person name="Fairclough S."/>
            <person name="Hellsten U."/>
            <person name="Isogai Y."/>
            <person name="Letunic I."/>
            <person name="Marr M."/>
            <person name="Pincus D."/>
            <person name="Putnam N."/>
            <person name="Rokas A."/>
            <person name="Wright K.J."/>
            <person name="Zuzow R."/>
            <person name="Dirks W."/>
            <person name="Good M."/>
            <person name="Goodstein D."/>
            <person name="Lemons D."/>
            <person name="Li W."/>
            <person name="Lyons J.B."/>
            <person name="Morris A."/>
            <person name="Nichols S."/>
            <person name="Richter D.J."/>
            <person name="Salamov A."/>
            <person name="Bork P."/>
            <person name="Lim W.A."/>
            <person name="Manning G."/>
            <person name="Miller W.T."/>
            <person name="McGinnis W."/>
            <person name="Shapiro H."/>
            <person name="Tjian R."/>
            <person name="Grigoriev I.V."/>
            <person name="Rokhsar D."/>
        </authorList>
    </citation>
    <scope>NUCLEOTIDE SEQUENCE [LARGE SCALE GENOMIC DNA]</scope>
    <source>
        <strain evidence="21">MX1 / ATCC 50154</strain>
    </source>
</reference>
<evidence type="ECO:0000256" key="3">
    <source>
        <dbReference type="ARBA" id="ARBA00004173"/>
    </source>
</evidence>
<dbReference type="PANTHER" id="PTHR43822:SF2">
    <property type="entry name" value="HOMOACONITASE, MITOCHONDRIAL"/>
    <property type="match status" value="1"/>
</dbReference>
<keyword evidence="9" id="KW-0479">Metal-binding</keyword>
<dbReference type="InterPro" id="IPR001030">
    <property type="entry name" value="Acoase/IPM_deHydtase_lsu_aba"/>
</dbReference>
<evidence type="ECO:0000256" key="8">
    <source>
        <dbReference type="ARBA" id="ARBA00022605"/>
    </source>
</evidence>
<dbReference type="Gene3D" id="3.20.19.10">
    <property type="entry name" value="Aconitase, domain 4"/>
    <property type="match status" value="1"/>
</dbReference>
<evidence type="ECO:0000256" key="12">
    <source>
        <dbReference type="ARBA" id="ARBA00023014"/>
    </source>
</evidence>
<dbReference type="eggNOG" id="KOG0453">
    <property type="taxonomic scope" value="Eukaryota"/>
</dbReference>
<dbReference type="GO" id="GO:0004409">
    <property type="term" value="F:homoaconitate hydratase activity"/>
    <property type="evidence" value="ECO:0007669"/>
    <property type="project" value="UniProtKB-EC"/>
</dbReference>
<protein>
    <recommendedName>
        <fullName evidence="7">Homoaconitase, mitochondrial</fullName>
        <ecNumber evidence="6">4.2.1.36</ecNumber>
    </recommendedName>
    <alternativeName>
        <fullName evidence="17">Homoaconitate hydratase</fullName>
    </alternativeName>
</protein>
<evidence type="ECO:0000256" key="2">
    <source>
        <dbReference type="ARBA" id="ARBA00003422"/>
    </source>
</evidence>
<evidence type="ECO:0000256" key="4">
    <source>
        <dbReference type="ARBA" id="ARBA00005106"/>
    </source>
</evidence>
<evidence type="ECO:0000259" key="19">
    <source>
        <dbReference type="Pfam" id="PF00694"/>
    </source>
</evidence>
<evidence type="ECO:0000256" key="14">
    <source>
        <dbReference type="ARBA" id="ARBA00023154"/>
    </source>
</evidence>
<dbReference type="Gene3D" id="3.30.499.10">
    <property type="entry name" value="Aconitase, domain 3"/>
    <property type="match status" value="2"/>
</dbReference>
<dbReference type="InterPro" id="IPR000573">
    <property type="entry name" value="AconitaseA/IPMdHydase_ssu_swvl"/>
</dbReference>
<dbReference type="PROSITE" id="PS01244">
    <property type="entry name" value="ACONITASE_2"/>
    <property type="match status" value="1"/>
</dbReference>
<comment type="pathway">
    <text evidence="4">Amino-acid biosynthesis; L-lysine biosynthesis via AAA pathway; L-alpha-aminoadipate from 2-oxoglutarate: step 3/5.</text>
</comment>
<dbReference type="InterPro" id="IPR050067">
    <property type="entry name" value="IPM_dehydratase_rel_enz"/>
</dbReference>
<evidence type="ECO:0000313" key="21">
    <source>
        <dbReference type="Proteomes" id="UP000001357"/>
    </source>
</evidence>
<dbReference type="PANTHER" id="PTHR43822">
    <property type="entry name" value="HOMOACONITASE, MITOCHONDRIAL-RELATED"/>
    <property type="match status" value="1"/>
</dbReference>
<dbReference type="GO" id="GO:0005739">
    <property type="term" value="C:mitochondrion"/>
    <property type="evidence" value="ECO:0007669"/>
    <property type="project" value="UniProtKB-SubCell"/>
</dbReference>
<keyword evidence="12" id="KW-0411">Iron-sulfur</keyword>
<evidence type="ECO:0000256" key="15">
    <source>
        <dbReference type="ARBA" id="ARBA00023239"/>
    </source>
</evidence>
<keyword evidence="15" id="KW-0456">Lyase</keyword>
<dbReference type="NCBIfam" id="TIGR00139">
    <property type="entry name" value="h_aconitase"/>
    <property type="match status" value="1"/>
</dbReference>
<name>A9UZ48_MONBE</name>
<evidence type="ECO:0000256" key="7">
    <source>
        <dbReference type="ARBA" id="ARBA00021560"/>
    </source>
</evidence>
<dbReference type="InterPro" id="IPR015931">
    <property type="entry name" value="Acnase/IPM_dHydase_lsu_aba_1/3"/>
</dbReference>
<dbReference type="GeneID" id="5890771"/>
<dbReference type="Pfam" id="PF00330">
    <property type="entry name" value="Aconitase"/>
    <property type="match status" value="1"/>
</dbReference>
<dbReference type="InterPro" id="IPR015928">
    <property type="entry name" value="Aconitase/3IPM_dehydase_swvl"/>
</dbReference>
<evidence type="ECO:0000313" key="20">
    <source>
        <dbReference type="EMBL" id="EDQ89722.1"/>
    </source>
</evidence>
<accession>A9UZ48</accession>
<evidence type="ECO:0000256" key="6">
    <source>
        <dbReference type="ARBA" id="ARBA00012022"/>
    </source>
</evidence>
<feature type="domain" description="Aconitase A/isopropylmalate dehydratase small subunit swivel" evidence="19">
    <location>
        <begin position="523"/>
        <end position="635"/>
    </location>
</feature>
<sequence>MAAAGVMRLEGLGRRAWGGGVVGVRGLRHSVARLGSAPGLTLVEKIVQRHLVRDDADDGEGAPARSGQIVKIRPRHVMTHDNTAAVMAKFEQLEVKQMYSSEQPVFTLDHNVQDRSEKNLRKYQEIEAFAASHGVDFYKAGEGIGHQTMCERGYITPGSMVVASDSHSNMYGGLGCLGTPVVRTDAAGIWALGHTWWQVPPVVQVKLTGQLQPGVSGKDVIVALCGAFNQDEVLNAAVEFTGDGVATLSVDERLTIANMTTEWGALAGVFPWDEALRNWYEARLQSWQARANTLAQQAARQPASRISSSDIETWNQHPLRADEDAVYAAELELDLSSVEPCVAGPNSVKAMQTVSQLEAQHIKVHKAYLVSCVNARASDLAAAADVLRGKKIAPHVEFYVAPASREVLETAQHQRVWDDLLAAGCTPLPAGCGPCIGLGTGLLEDGEVGISATNRNFKGRMGSRNADAYLASPAVVAASALSGYICAPPGAPTAGSALVARVKHSNEAIAPAQPTGTSRFVSGFPEHISGVPVFCLDDNINTDGIYAGKYTYREDISPEEQARVVMENYDPQLAPRLAGVRSVLVAGANFGTGSSREQAATALKHAGVQAVICESVNETYKRNALNNGLLVLVQPRFIQDAKAAFATRDANHAILGEPEGPLELDFSRNAIVWNGKSYPIDPISPTAQELIVLGVHRCERFVRSMCVLNTTVKRIPISKGGKGFLTAGGPPKQPQCGAKRALSVGESQRLRIENIIYCSVLQKYILYTHSHTGLSWGDSWLKERKRERGKRHNLSQTRQE</sequence>
<dbReference type="InterPro" id="IPR018136">
    <property type="entry name" value="Aconitase_4Fe-4S_BS"/>
</dbReference>
<dbReference type="PRINTS" id="PR00415">
    <property type="entry name" value="ACONITASE"/>
</dbReference>
<dbReference type="Proteomes" id="UP000001357">
    <property type="component" value="Unassembled WGS sequence"/>
</dbReference>
<dbReference type="RefSeq" id="XP_001745751.1">
    <property type="nucleotide sequence ID" value="XM_001745699.1"/>
</dbReference>
<evidence type="ECO:0000256" key="11">
    <source>
        <dbReference type="ARBA" id="ARBA00023004"/>
    </source>
</evidence>
<dbReference type="KEGG" id="mbr:MONBRDRAFT_32374"/>
<dbReference type="Pfam" id="PF00694">
    <property type="entry name" value="Aconitase_C"/>
    <property type="match status" value="1"/>
</dbReference>
<proteinExistence type="inferred from homology"/>
<dbReference type="InParanoid" id="A9UZ48"/>
<comment type="function">
    <text evidence="2">Catalyzes the reversible hydration of cis-homoaconitate to (2R,3S)-homoisocitrate, a step in the alpha-aminoadipate pathway for lysine biosynthesis.</text>
</comment>
<evidence type="ECO:0000256" key="13">
    <source>
        <dbReference type="ARBA" id="ARBA00023128"/>
    </source>
</evidence>
<dbReference type="EC" id="4.2.1.36" evidence="6"/>
<gene>
    <name evidence="20" type="ORF">MONBRDRAFT_32374</name>
</gene>
<dbReference type="STRING" id="81824.A9UZ48"/>
<evidence type="ECO:0000256" key="10">
    <source>
        <dbReference type="ARBA" id="ARBA00022946"/>
    </source>
</evidence>
<evidence type="ECO:0000256" key="16">
    <source>
        <dbReference type="ARBA" id="ARBA00029338"/>
    </source>
</evidence>
<dbReference type="GO" id="GO:0051539">
    <property type="term" value="F:4 iron, 4 sulfur cluster binding"/>
    <property type="evidence" value="ECO:0007669"/>
    <property type="project" value="InterPro"/>
</dbReference>
<dbReference type="EMBL" id="CH991550">
    <property type="protein sequence ID" value="EDQ89722.1"/>
    <property type="molecule type" value="Genomic_DNA"/>
</dbReference>
<keyword evidence="14" id="KW-0457">Lysine biosynthesis</keyword>
<comment type="subcellular location">
    <subcellularLocation>
        <location evidence="3">Mitochondrion</location>
    </subcellularLocation>
</comment>
<evidence type="ECO:0000259" key="18">
    <source>
        <dbReference type="Pfam" id="PF00330"/>
    </source>
</evidence>
<keyword evidence="10" id="KW-0809">Transit peptide</keyword>
<evidence type="ECO:0000256" key="17">
    <source>
        <dbReference type="ARBA" id="ARBA00032706"/>
    </source>
</evidence>
<evidence type="ECO:0000256" key="1">
    <source>
        <dbReference type="ARBA" id="ARBA00001966"/>
    </source>
</evidence>
<dbReference type="InterPro" id="IPR036008">
    <property type="entry name" value="Aconitase_4Fe-4S_dom"/>
</dbReference>
<dbReference type="GO" id="GO:0019878">
    <property type="term" value="P:lysine biosynthetic process via aminoadipic acid"/>
    <property type="evidence" value="ECO:0007669"/>
    <property type="project" value="UniProtKB-UniPathway"/>
</dbReference>
<dbReference type="UniPathway" id="UPA00033">
    <property type="reaction ID" value="UER01027"/>
</dbReference>
<feature type="domain" description="Aconitase/3-isopropylmalate dehydratase large subunit alpha/beta/alpha" evidence="18">
    <location>
        <begin position="44"/>
        <end position="483"/>
    </location>
</feature>
<dbReference type="SUPFAM" id="SSF52016">
    <property type="entry name" value="LeuD/IlvD-like"/>
    <property type="match status" value="1"/>
</dbReference>
<dbReference type="OMA" id="LCDADNI"/>